<dbReference type="GO" id="GO:0006369">
    <property type="term" value="P:termination of RNA polymerase II transcription"/>
    <property type="evidence" value="ECO:0007669"/>
    <property type="project" value="TreeGrafter"/>
</dbReference>
<evidence type="ECO:0000256" key="1">
    <source>
        <dbReference type="ARBA" id="ARBA00022884"/>
    </source>
</evidence>
<feature type="region of interest" description="Disordered" evidence="2">
    <location>
        <begin position="91"/>
        <end position="114"/>
    </location>
</feature>
<feature type="region of interest" description="Disordered" evidence="2">
    <location>
        <begin position="1"/>
        <end position="28"/>
    </location>
</feature>
<dbReference type="GO" id="GO:0006364">
    <property type="term" value="P:rRNA processing"/>
    <property type="evidence" value="ECO:0007669"/>
    <property type="project" value="TreeGrafter"/>
</dbReference>
<evidence type="ECO:0000256" key="2">
    <source>
        <dbReference type="SAM" id="MobiDB-lite"/>
    </source>
</evidence>
<dbReference type="SUPFAM" id="SSF69065">
    <property type="entry name" value="RNase III domain-like"/>
    <property type="match status" value="1"/>
</dbReference>
<dbReference type="SUPFAM" id="SSF54768">
    <property type="entry name" value="dsRNA-binding domain-like"/>
    <property type="match status" value="1"/>
</dbReference>
<protein>
    <submittedName>
        <fullName evidence="4">RNase3 domain protein</fullName>
    </submittedName>
</protein>
<dbReference type="Pfam" id="PF00636">
    <property type="entry name" value="Ribonuclease_3"/>
    <property type="match status" value="1"/>
</dbReference>
<evidence type="ECO:0000313" key="5">
    <source>
        <dbReference type="Proteomes" id="UP000018001"/>
    </source>
</evidence>
<organism evidence="4 5">
    <name type="scientific">Byssochlamys spectabilis (strain No. 5 / NBRC 109023)</name>
    <name type="common">Paecilomyces variotii</name>
    <dbReference type="NCBI Taxonomy" id="1356009"/>
    <lineage>
        <taxon>Eukaryota</taxon>
        <taxon>Fungi</taxon>
        <taxon>Dikarya</taxon>
        <taxon>Ascomycota</taxon>
        <taxon>Pezizomycotina</taxon>
        <taxon>Eurotiomycetes</taxon>
        <taxon>Eurotiomycetidae</taxon>
        <taxon>Eurotiales</taxon>
        <taxon>Thermoascaceae</taxon>
        <taxon>Paecilomyces</taxon>
    </lineage>
</organism>
<dbReference type="HOGENOM" id="CLU_519705_0_0_1"/>
<feature type="domain" description="RNase III" evidence="3">
    <location>
        <begin position="126"/>
        <end position="244"/>
    </location>
</feature>
<dbReference type="GO" id="GO:0034475">
    <property type="term" value="P:U4 snRNA 3'-end processing"/>
    <property type="evidence" value="ECO:0007669"/>
    <property type="project" value="TreeGrafter"/>
</dbReference>
<dbReference type="Gene3D" id="3.30.160.20">
    <property type="match status" value="1"/>
</dbReference>
<evidence type="ECO:0000313" key="4">
    <source>
        <dbReference type="EMBL" id="GAD99465.1"/>
    </source>
</evidence>
<dbReference type="SMART" id="SM00535">
    <property type="entry name" value="RIBOc"/>
    <property type="match status" value="1"/>
</dbReference>
<proteinExistence type="predicted"/>
<dbReference type="OrthoDB" id="2392202at2759"/>
<gene>
    <name evidence="4" type="ORF">PVAR5_8180</name>
</gene>
<dbReference type="AlphaFoldDB" id="V5I5N9"/>
<dbReference type="InterPro" id="IPR000999">
    <property type="entry name" value="RNase_III_dom"/>
</dbReference>
<sequence>MGHKRKADALSRCPNSGPPEKQSKNYDGVAEIRGERTSALPDDSTIKSRLRELRNVVGELINGVGPIQDQLGGVGRDLLRTASQIERVLAQARSTHDSHAGESSKVARKTRRTEDKDAHLPVLPLIKDPKLEKAAFKHPGVAKDHEGDISSLSYDRLEILGDAYVELMATKLIWNRFQNLPSGRISQLREILVKNETLAEFSTLYGFDRRAAVPEDNIKQPKRWTKTKGDIFEAYVAAVILSNSTTGYEEVENWLSQLWLPKLDGFQDTKPTLQSKELLAKKIMGKGIKLKYVDERPPIQLTGGMQTFYVGVYLTGWGWENQHLGSGQGLNKAIAGDHAAREALQNRPLIDEIAAVKRAYDSEAKTSGPIVPHLETIHALHGRLLETDHLVPWLIHGCHLAVAGPLIARAVALRHRPFGVDRAVLLHIEIEIRESDTVEGRARLHDDLPRDEIKGSDHQLVILGVGGLLILYHGLHALRDPVVHLGVSGDILHLIAIRDRRGGNAMAHLSLIDMLEHPPRIDEV</sequence>
<dbReference type="EMBL" id="BAUL01000297">
    <property type="protein sequence ID" value="GAD99465.1"/>
    <property type="molecule type" value="Genomic_DNA"/>
</dbReference>
<dbReference type="PANTHER" id="PTHR11207:SF0">
    <property type="entry name" value="RIBONUCLEASE 3"/>
    <property type="match status" value="1"/>
</dbReference>
<dbReference type="CDD" id="cd00593">
    <property type="entry name" value="RIBOc"/>
    <property type="match status" value="1"/>
</dbReference>
<dbReference type="GO" id="GO:0004525">
    <property type="term" value="F:ribonuclease III activity"/>
    <property type="evidence" value="ECO:0007669"/>
    <property type="project" value="InterPro"/>
</dbReference>
<dbReference type="Gene3D" id="1.10.1520.10">
    <property type="entry name" value="Ribonuclease III domain"/>
    <property type="match status" value="1"/>
</dbReference>
<dbReference type="InParanoid" id="V5I5N9"/>
<reference evidence="5" key="1">
    <citation type="journal article" date="2014" name="Genome Announc.">
        <title>Draft genome sequence of the formaldehyde-resistant fungus Byssochlamys spectabilis No. 5 (anamorph Paecilomyces variotii No. 5) (NBRC109023).</title>
        <authorList>
            <person name="Oka T."/>
            <person name="Ekino K."/>
            <person name="Fukuda K."/>
            <person name="Nomura Y."/>
        </authorList>
    </citation>
    <scope>NUCLEOTIDE SEQUENCE [LARGE SCALE GENOMIC DNA]</scope>
    <source>
        <strain evidence="5">No. 5 / NBRC 109023</strain>
    </source>
</reference>
<comment type="caution">
    <text evidence="4">The sequence shown here is derived from an EMBL/GenBank/DDBJ whole genome shotgun (WGS) entry which is preliminary data.</text>
</comment>
<dbReference type="InterPro" id="IPR036389">
    <property type="entry name" value="RNase_III_sf"/>
</dbReference>
<dbReference type="Proteomes" id="UP000018001">
    <property type="component" value="Unassembled WGS sequence"/>
</dbReference>
<dbReference type="GO" id="GO:0003723">
    <property type="term" value="F:RNA binding"/>
    <property type="evidence" value="ECO:0007669"/>
    <property type="project" value="UniProtKB-KW"/>
</dbReference>
<dbReference type="PANTHER" id="PTHR11207">
    <property type="entry name" value="RIBONUCLEASE III"/>
    <property type="match status" value="1"/>
</dbReference>
<name>V5I5N9_BYSSN</name>
<keyword evidence="5" id="KW-1185">Reference proteome</keyword>
<keyword evidence="1" id="KW-0694">RNA-binding</keyword>
<accession>V5I5N9</accession>
<evidence type="ECO:0000259" key="3">
    <source>
        <dbReference type="PROSITE" id="PS50142"/>
    </source>
</evidence>
<dbReference type="GO" id="GO:0005654">
    <property type="term" value="C:nucleoplasm"/>
    <property type="evidence" value="ECO:0007669"/>
    <property type="project" value="TreeGrafter"/>
</dbReference>
<dbReference type="PROSITE" id="PS50142">
    <property type="entry name" value="RNASE_3_2"/>
    <property type="match status" value="1"/>
</dbReference>
<dbReference type="eggNOG" id="KOG1817">
    <property type="taxonomic scope" value="Eukaryota"/>
</dbReference>